<comment type="pathway">
    <text evidence="2 12">Aminoacyl-tRNA biosynthesis; selenocysteinyl-tRNA(Sec) biosynthesis; L-seryl-tRNA(Sec) from L-serine and tRNA(Sec): step 1/1.</text>
</comment>
<feature type="binding site" evidence="12">
    <location>
        <position position="410"/>
    </location>
    <ligand>
        <name>L-serine</name>
        <dbReference type="ChEBI" id="CHEBI:33384"/>
    </ligand>
</feature>
<feature type="domain" description="Aminoacyl-transfer RNA synthetases class-II family profile" evidence="15">
    <location>
        <begin position="148"/>
        <end position="435"/>
    </location>
</feature>
<evidence type="ECO:0000256" key="1">
    <source>
        <dbReference type="ARBA" id="ARBA00004496"/>
    </source>
</evidence>
<comment type="caution">
    <text evidence="12">Lacks conserved residue(s) required for the propagation of feature annotation.</text>
</comment>
<feature type="binding site" evidence="12">
    <location>
        <begin position="257"/>
        <end position="259"/>
    </location>
    <ligand>
        <name>L-serine</name>
        <dbReference type="ChEBI" id="CHEBI:33384"/>
    </ligand>
</feature>
<dbReference type="Gene3D" id="3.30.930.10">
    <property type="entry name" value="Bira Bifunctional Protein, Domain 2"/>
    <property type="match status" value="1"/>
</dbReference>
<gene>
    <name evidence="12" type="primary">serS</name>
    <name evidence="16" type="ORF">CR159_00660</name>
</gene>
<dbReference type="InterPro" id="IPR015866">
    <property type="entry name" value="Ser-tRNA-synth_1_N"/>
</dbReference>
<accession>A0A2N4UAA2</accession>
<evidence type="ECO:0000256" key="11">
    <source>
        <dbReference type="ARBA" id="ARBA00048823"/>
    </source>
</evidence>
<dbReference type="EC" id="6.1.1.11" evidence="12"/>
<dbReference type="Gene3D" id="1.10.287.40">
    <property type="entry name" value="Serine-tRNA synthetase, tRNA binding domain"/>
    <property type="match status" value="1"/>
</dbReference>
<comment type="subcellular location">
    <subcellularLocation>
        <location evidence="1 12">Cytoplasm</location>
    </subcellularLocation>
</comment>
<evidence type="ECO:0000256" key="13">
    <source>
        <dbReference type="PIRSR" id="PIRSR001529-1"/>
    </source>
</evidence>
<evidence type="ECO:0000256" key="5">
    <source>
        <dbReference type="ARBA" id="ARBA00022598"/>
    </source>
</evidence>
<name>A0A2N4UAA2_9BURK</name>
<keyword evidence="6 12" id="KW-0547">Nucleotide-binding</keyword>
<evidence type="ECO:0000256" key="10">
    <source>
        <dbReference type="ARBA" id="ARBA00047929"/>
    </source>
</evidence>
<evidence type="ECO:0000256" key="9">
    <source>
        <dbReference type="ARBA" id="ARBA00023146"/>
    </source>
</evidence>
<dbReference type="InterPro" id="IPR002317">
    <property type="entry name" value="Ser-tRNA-ligase_type_1"/>
</dbReference>
<evidence type="ECO:0000256" key="3">
    <source>
        <dbReference type="ARBA" id="ARBA00010728"/>
    </source>
</evidence>
<comment type="similarity">
    <text evidence="3 12">Belongs to the class-II aminoacyl-tRNA synthetase family. Type-1 seryl-tRNA synthetase subfamily.</text>
</comment>
<feature type="binding site" evidence="13">
    <location>
        <position position="257"/>
    </location>
    <ligand>
        <name>L-serine</name>
        <dbReference type="ChEBI" id="CHEBI:33384"/>
    </ligand>
</feature>
<dbReference type="SUPFAM" id="SSF55681">
    <property type="entry name" value="Class II aaRS and biotin synthetases"/>
    <property type="match status" value="1"/>
</dbReference>
<dbReference type="Pfam" id="PF02403">
    <property type="entry name" value="Seryl_tRNA_N"/>
    <property type="match status" value="1"/>
</dbReference>
<organism evidence="16 17">
    <name type="scientific">Pollutimonas subterranea</name>
    <dbReference type="NCBI Taxonomy" id="2045210"/>
    <lineage>
        <taxon>Bacteria</taxon>
        <taxon>Pseudomonadati</taxon>
        <taxon>Pseudomonadota</taxon>
        <taxon>Betaproteobacteria</taxon>
        <taxon>Burkholderiales</taxon>
        <taxon>Alcaligenaceae</taxon>
        <taxon>Pollutimonas</taxon>
    </lineage>
</organism>
<dbReference type="InterPro" id="IPR002314">
    <property type="entry name" value="aa-tRNA-synt_IIb"/>
</dbReference>
<dbReference type="UniPathway" id="UPA00906">
    <property type="reaction ID" value="UER00895"/>
</dbReference>
<keyword evidence="8 12" id="KW-0648">Protein biosynthesis</keyword>
<evidence type="ECO:0000256" key="7">
    <source>
        <dbReference type="ARBA" id="ARBA00022840"/>
    </source>
</evidence>
<dbReference type="PIRSF" id="PIRSF001529">
    <property type="entry name" value="Ser-tRNA-synth_IIa"/>
    <property type="match status" value="1"/>
</dbReference>
<keyword evidence="5 12" id="KW-0436">Ligase</keyword>
<keyword evidence="7 12" id="KW-0067">ATP-binding</keyword>
<dbReference type="PANTHER" id="PTHR43697:SF1">
    <property type="entry name" value="SERINE--TRNA LIGASE"/>
    <property type="match status" value="1"/>
</dbReference>
<keyword evidence="4 12" id="KW-0963">Cytoplasm</keyword>
<dbReference type="HAMAP" id="MF_00176">
    <property type="entry name" value="Ser_tRNA_synth_type1"/>
    <property type="match status" value="1"/>
</dbReference>
<keyword evidence="17" id="KW-1185">Reference proteome</keyword>
<dbReference type="PRINTS" id="PR00981">
    <property type="entry name" value="TRNASYNTHSER"/>
</dbReference>
<evidence type="ECO:0000256" key="4">
    <source>
        <dbReference type="ARBA" id="ARBA00022490"/>
    </source>
</evidence>
<dbReference type="InterPro" id="IPR010978">
    <property type="entry name" value="tRNA-bd_arm"/>
</dbReference>
<evidence type="ECO:0000256" key="2">
    <source>
        <dbReference type="ARBA" id="ARBA00005045"/>
    </source>
</evidence>
<protein>
    <recommendedName>
        <fullName evidence="12">Serine--tRNA ligase</fullName>
        <ecNumber evidence="12">6.1.1.11</ecNumber>
    </recommendedName>
    <alternativeName>
        <fullName evidence="12">Seryl-tRNA synthetase</fullName>
        <shortName evidence="12">SerRS</shortName>
    </alternativeName>
    <alternativeName>
        <fullName evidence="12">Seryl-tRNA(Ser/Sec) synthetase</fullName>
    </alternativeName>
</protein>
<evidence type="ECO:0000313" key="16">
    <source>
        <dbReference type="EMBL" id="PLC51933.1"/>
    </source>
</evidence>
<dbReference type="CDD" id="cd00770">
    <property type="entry name" value="SerRS_core"/>
    <property type="match status" value="1"/>
</dbReference>
<proteinExistence type="inferred from homology"/>
<dbReference type="InterPro" id="IPR042103">
    <property type="entry name" value="SerRS_1_N_sf"/>
</dbReference>
<comment type="catalytic activity">
    <reaction evidence="10 12">
        <text>tRNA(Sec) + L-serine + ATP = L-seryl-tRNA(Sec) + AMP + diphosphate + H(+)</text>
        <dbReference type="Rhea" id="RHEA:42580"/>
        <dbReference type="Rhea" id="RHEA-COMP:9742"/>
        <dbReference type="Rhea" id="RHEA-COMP:10128"/>
        <dbReference type="ChEBI" id="CHEBI:15378"/>
        <dbReference type="ChEBI" id="CHEBI:30616"/>
        <dbReference type="ChEBI" id="CHEBI:33019"/>
        <dbReference type="ChEBI" id="CHEBI:33384"/>
        <dbReference type="ChEBI" id="CHEBI:78442"/>
        <dbReference type="ChEBI" id="CHEBI:78533"/>
        <dbReference type="ChEBI" id="CHEBI:456215"/>
        <dbReference type="EC" id="6.1.1.11"/>
    </reaction>
</comment>
<evidence type="ECO:0000256" key="6">
    <source>
        <dbReference type="ARBA" id="ARBA00022741"/>
    </source>
</evidence>
<evidence type="ECO:0000256" key="14">
    <source>
        <dbReference type="PIRSR" id="PIRSR001529-2"/>
    </source>
</evidence>
<feature type="binding site" evidence="13">
    <location>
        <position position="288"/>
    </location>
    <ligand>
        <name>L-serine</name>
        <dbReference type="ChEBI" id="CHEBI:33384"/>
    </ligand>
</feature>
<evidence type="ECO:0000313" key="17">
    <source>
        <dbReference type="Proteomes" id="UP000234190"/>
    </source>
</evidence>
<dbReference type="PROSITE" id="PS50862">
    <property type="entry name" value="AA_TRNA_LIGASE_II"/>
    <property type="match status" value="1"/>
</dbReference>
<comment type="caution">
    <text evidence="16">The sequence shown here is derived from an EMBL/GenBank/DDBJ whole genome shotgun (WGS) entry which is preliminary data.</text>
</comment>
<feature type="binding site" evidence="12 13">
    <location>
        <position position="311"/>
    </location>
    <ligand>
        <name>L-serine</name>
        <dbReference type="ChEBI" id="CHEBI:33384"/>
    </ligand>
</feature>
<dbReference type="NCBIfam" id="TIGR00414">
    <property type="entry name" value="serS"/>
    <property type="match status" value="1"/>
</dbReference>
<dbReference type="GO" id="GO:0004828">
    <property type="term" value="F:serine-tRNA ligase activity"/>
    <property type="evidence" value="ECO:0007669"/>
    <property type="project" value="UniProtKB-UniRule"/>
</dbReference>
<feature type="binding site" evidence="12 14">
    <location>
        <begin position="375"/>
        <end position="378"/>
    </location>
    <ligand>
        <name>ATP</name>
        <dbReference type="ChEBI" id="CHEBI:30616"/>
    </ligand>
</feature>
<dbReference type="OrthoDB" id="9804647at2"/>
<dbReference type="GO" id="GO:0016260">
    <property type="term" value="P:selenocysteine biosynthetic process"/>
    <property type="evidence" value="ECO:0007669"/>
    <property type="project" value="UniProtKB-UniRule"/>
</dbReference>
<comment type="subunit">
    <text evidence="12">Homodimer. The tRNA molecule binds across the dimer.</text>
</comment>
<dbReference type="EMBL" id="PDNW01000001">
    <property type="protein sequence ID" value="PLC51933.1"/>
    <property type="molecule type" value="Genomic_DNA"/>
</dbReference>
<dbReference type="Pfam" id="PF00587">
    <property type="entry name" value="tRNA-synt_2b"/>
    <property type="match status" value="1"/>
</dbReference>
<sequence length="450" mass="49735">MLDPNQLRKDLPSVVKALAIRGVSFDTERFSQLEARRKSLQVETEALQARRNAVSKLIGQLKSKGEDANKEMAESQEIPVRLKQLELDLSAVQGELGEWLMTLPNLPHESVPAGASSDDNVEVRRWLPSHVQADANGNPQPLSFEPQDHVSLGEPLGLDFETARKLSGARFMMLRGPMARLHRALAQFMLDLQTTEHGYEECYTPYIVNSSTLFGTGQLPKFKDDMFWVTKGGQDNEPNLDEQGNAVPSEDLYLISTSEITLAGSFRGTITPVQDLPVKLTAHTPCFRSEAGSGGRDTRGMIRQHQFDKVEMVQVVHPERSYDALEEMVGHAEAVLQGLGVPYRVVLLCGGDMGFGATKTYDLEVWLPAQNTWREISSVSNCEAFQARRMQARYRADKGKPEYLHTLNGSGLAVGRALVAVLENYQQQDGSVALPDVLRPYMGGAASLTP</sequence>
<dbReference type="SUPFAM" id="SSF46589">
    <property type="entry name" value="tRNA-binding arm"/>
    <property type="match status" value="1"/>
</dbReference>
<comment type="catalytic activity">
    <reaction evidence="11 12">
        <text>tRNA(Ser) + L-serine + ATP = L-seryl-tRNA(Ser) + AMP + diphosphate + H(+)</text>
        <dbReference type="Rhea" id="RHEA:12292"/>
        <dbReference type="Rhea" id="RHEA-COMP:9669"/>
        <dbReference type="Rhea" id="RHEA-COMP:9703"/>
        <dbReference type="ChEBI" id="CHEBI:15378"/>
        <dbReference type="ChEBI" id="CHEBI:30616"/>
        <dbReference type="ChEBI" id="CHEBI:33019"/>
        <dbReference type="ChEBI" id="CHEBI:33384"/>
        <dbReference type="ChEBI" id="CHEBI:78442"/>
        <dbReference type="ChEBI" id="CHEBI:78533"/>
        <dbReference type="ChEBI" id="CHEBI:456215"/>
        <dbReference type="EC" id="6.1.1.11"/>
    </reaction>
</comment>
<dbReference type="GO" id="GO:0006434">
    <property type="term" value="P:seryl-tRNA aminoacylation"/>
    <property type="evidence" value="ECO:0007669"/>
    <property type="project" value="UniProtKB-UniRule"/>
</dbReference>
<evidence type="ECO:0000259" key="15">
    <source>
        <dbReference type="PROSITE" id="PS50862"/>
    </source>
</evidence>
<feature type="binding site" evidence="12 14">
    <location>
        <begin position="288"/>
        <end position="290"/>
    </location>
    <ligand>
        <name>ATP</name>
        <dbReference type="ChEBI" id="CHEBI:30616"/>
    </ligand>
</feature>
<dbReference type="InterPro" id="IPR045864">
    <property type="entry name" value="aa-tRNA-synth_II/BPL/LPL"/>
</dbReference>
<dbReference type="InterPro" id="IPR033729">
    <property type="entry name" value="SerRS_core"/>
</dbReference>
<dbReference type="Proteomes" id="UP000234190">
    <property type="component" value="Unassembled WGS sequence"/>
</dbReference>
<dbReference type="RefSeq" id="WP_102072073.1">
    <property type="nucleotide sequence ID" value="NZ_PDNW01000001.1"/>
</dbReference>
<feature type="binding site" evidence="13">
    <location>
        <position position="408"/>
    </location>
    <ligand>
        <name>L-serine</name>
        <dbReference type="ChEBI" id="CHEBI:33384"/>
    </ligand>
</feature>
<dbReference type="InterPro" id="IPR006195">
    <property type="entry name" value="aa-tRNA-synth_II"/>
</dbReference>
<dbReference type="GO" id="GO:0005524">
    <property type="term" value="F:ATP binding"/>
    <property type="evidence" value="ECO:0007669"/>
    <property type="project" value="UniProtKB-UniRule"/>
</dbReference>
<keyword evidence="9 12" id="KW-0030">Aminoacyl-tRNA synthetase</keyword>
<comment type="domain">
    <text evidence="12">Consists of two distinct domains, a catalytic core and a N-terminal extension that is involved in tRNA binding.</text>
</comment>
<dbReference type="GO" id="GO:0005737">
    <property type="term" value="C:cytoplasm"/>
    <property type="evidence" value="ECO:0007669"/>
    <property type="project" value="UniProtKB-SubCell"/>
</dbReference>
<comment type="function">
    <text evidence="12">Catalyzes the attachment of serine to tRNA(Ser). Is also able to aminoacylate tRNA(Sec) with serine, to form the misacylated tRNA L-seryl-tRNA(Sec), which will be further converted into selenocysteinyl-tRNA(Sec).</text>
</comment>
<dbReference type="AlphaFoldDB" id="A0A2N4UAA2"/>
<evidence type="ECO:0000256" key="12">
    <source>
        <dbReference type="HAMAP-Rule" id="MF_00176"/>
    </source>
</evidence>
<dbReference type="PANTHER" id="PTHR43697">
    <property type="entry name" value="SERYL-TRNA SYNTHETASE"/>
    <property type="match status" value="1"/>
</dbReference>
<reference evidence="16 17" key="1">
    <citation type="submission" date="2017-10" db="EMBL/GenBank/DDBJ databases">
        <title>Two draft genome sequences of Pusillimonas sp. strains isolated from a nitrate- and radionuclide-contaminated groundwater in Russia.</title>
        <authorList>
            <person name="Grouzdev D.S."/>
            <person name="Tourova T.P."/>
            <person name="Goeva M.A."/>
            <person name="Babich T.L."/>
            <person name="Sokolova D.S."/>
            <person name="Abdullin R."/>
            <person name="Poltaraus A.B."/>
            <person name="Toshchakov S.V."/>
            <person name="Nazina T.N."/>
        </authorList>
    </citation>
    <scope>NUCLEOTIDE SEQUENCE [LARGE SCALE GENOMIC DNA]</scope>
    <source>
        <strain evidence="16 17">JR1/69-3-13</strain>
    </source>
</reference>
<evidence type="ECO:0000256" key="8">
    <source>
        <dbReference type="ARBA" id="ARBA00022917"/>
    </source>
</evidence>